<organism evidence="3 4">
    <name type="scientific">Fictibacillus phosphorivorans</name>
    <dbReference type="NCBI Taxonomy" id="1221500"/>
    <lineage>
        <taxon>Bacteria</taxon>
        <taxon>Bacillati</taxon>
        <taxon>Bacillota</taxon>
        <taxon>Bacilli</taxon>
        <taxon>Bacillales</taxon>
        <taxon>Fictibacillaceae</taxon>
        <taxon>Fictibacillus</taxon>
    </lineage>
</organism>
<feature type="transmembrane region" description="Helical" evidence="1">
    <location>
        <begin position="67"/>
        <end position="96"/>
    </location>
</feature>
<dbReference type="AlphaFoldDB" id="A0A165P2T8"/>
<sequence length="402" mass="46719">MLNSQRLILYGMNMIFDSMLLFLLYVLLLQGGSWQDLLFYITALILIIALSGSLFTYKPSLLKGTLVLTLILSIFLFWLLTSSLLFSAILSSIFIWRSTENWQDPLKADLELLLAVSVVLSLLLSFFFKDGYTVMYGAVWLQFLFMLFIKMTVHYFKNPSADKLWKDFSIPISVTGLSAVIFIFLGPLKQFIYWLVDGVLFVLYYVLAMPLWKLFSFLAVPIQYLIKLFEKDEQVNSDTGKVEEEILLPEQLESPDFSILWWSIVILFIMIAGFYIWRKKALLLGRKNPLLSDNLAGLSHADLMGNYSSKKRWLHSNDRTRKRFLRFEKTMDKRGFSRLPGESPALWFERLKLSGDEAESVLKAYEKVRYGEEIITNEEFNHYAAVIKKLEKSEHLQKKKSN</sequence>
<dbReference type="OrthoDB" id="2352496at2"/>
<feature type="transmembrane region" description="Helical" evidence="1">
    <location>
        <begin position="168"/>
        <end position="185"/>
    </location>
</feature>
<keyword evidence="4" id="KW-1185">Reference proteome</keyword>
<feature type="transmembrane region" description="Helical" evidence="1">
    <location>
        <begin position="7"/>
        <end position="31"/>
    </location>
</feature>
<protein>
    <recommendedName>
        <fullName evidence="2">Protein-glutamine gamma-glutamyltransferase-like C-terminal domain-containing protein</fullName>
    </recommendedName>
</protein>
<dbReference type="Pfam" id="PF13559">
    <property type="entry name" value="DUF4129"/>
    <property type="match status" value="1"/>
</dbReference>
<feature type="transmembrane region" description="Helical" evidence="1">
    <location>
        <begin position="108"/>
        <end position="128"/>
    </location>
</feature>
<dbReference type="InterPro" id="IPR025403">
    <property type="entry name" value="TgpA-like_C"/>
</dbReference>
<gene>
    <name evidence="3" type="ORF">AWM68_00445</name>
</gene>
<keyword evidence="1" id="KW-0812">Transmembrane</keyword>
<evidence type="ECO:0000313" key="3">
    <source>
        <dbReference type="EMBL" id="KZE68785.1"/>
    </source>
</evidence>
<reference evidence="4" key="1">
    <citation type="submission" date="2016-01" db="EMBL/GenBank/DDBJ databases">
        <title>Draft genome of Chromobacterium sp. F49.</title>
        <authorList>
            <person name="Hong K.W."/>
        </authorList>
    </citation>
    <scope>NUCLEOTIDE SEQUENCE [LARGE SCALE GENOMIC DNA]</scope>
    <source>
        <strain evidence="4">P7IIIA</strain>
    </source>
</reference>
<keyword evidence="1" id="KW-1133">Transmembrane helix</keyword>
<feature type="transmembrane region" description="Helical" evidence="1">
    <location>
        <begin position="259"/>
        <end position="277"/>
    </location>
</feature>
<dbReference type="EMBL" id="LRFC01000001">
    <property type="protein sequence ID" value="KZE68785.1"/>
    <property type="molecule type" value="Genomic_DNA"/>
</dbReference>
<feature type="transmembrane region" description="Helical" evidence="1">
    <location>
        <begin position="37"/>
        <end position="55"/>
    </location>
</feature>
<dbReference type="RefSeq" id="WP_066236032.1">
    <property type="nucleotide sequence ID" value="NZ_LRFC01000001.1"/>
</dbReference>
<proteinExistence type="predicted"/>
<comment type="caution">
    <text evidence="3">The sequence shown here is derived from an EMBL/GenBank/DDBJ whole genome shotgun (WGS) entry which is preliminary data.</text>
</comment>
<feature type="transmembrane region" description="Helical" evidence="1">
    <location>
        <begin position="192"/>
        <end position="212"/>
    </location>
</feature>
<feature type="transmembrane region" description="Helical" evidence="1">
    <location>
        <begin position="135"/>
        <end position="156"/>
    </location>
</feature>
<evidence type="ECO:0000313" key="4">
    <source>
        <dbReference type="Proteomes" id="UP000076567"/>
    </source>
</evidence>
<evidence type="ECO:0000259" key="2">
    <source>
        <dbReference type="Pfam" id="PF13559"/>
    </source>
</evidence>
<feature type="domain" description="Protein-glutamine gamma-glutamyltransferase-like C-terminal" evidence="2">
    <location>
        <begin position="323"/>
        <end position="382"/>
    </location>
</feature>
<evidence type="ECO:0000256" key="1">
    <source>
        <dbReference type="SAM" id="Phobius"/>
    </source>
</evidence>
<accession>A0A165P2T8</accession>
<name>A0A165P2T8_9BACL</name>
<dbReference type="Proteomes" id="UP000076567">
    <property type="component" value="Unassembled WGS sequence"/>
</dbReference>
<keyword evidence="1" id="KW-0472">Membrane</keyword>